<dbReference type="Pfam" id="PF07799">
    <property type="entry name" value="DUF1643"/>
    <property type="match status" value="1"/>
</dbReference>
<dbReference type="EMBL" id="JACOQL010000002">
    <property type="protein sequence ID" value="MBC9246385.1"/>
    <property type="molecule type" value="Genomic_DNA"/>
</dbReference>
<reference evidence="1" key="1">
    <citation type="submission" date="2020-08" db="EMBL/GenBank/DDBJ databases">
        <title>Paracoccus amoyensis sp. nov., isolated from the surface seawater at coast of Xiamen, Fujian.</title>
        <authorList>
            <person name="Lyu L."/>
        </authorList>
    </citation>
    <scope>NUCLEOTIDE SEQUENCE</scope>
    <source>
        <strain evidence="1">11-3</strain>
    </source>
</reference>
<evidence type="ECO:0000313" key="1">
    <source>
        <dbReference type="EMBL" id="MBC9246385.1"/>
    </source>
</evidence>
<dbReference type="Proteomes" id="UP000608594">
    <property type="component" value="Unassembled WGS sequence"/>
</dbReference>
<evidence type="ECO:0000313" key="2">
    <source>
        <dbReference type="Proteomes" id="UP000608594"/>
    </source>
</evidence>
<dbReference type="AlphaFoldDB" id="A0A926JBZ8"/>
<dbReference type="InterPro" id="IPR012441">
    <property type="entry name" value="DUF1643"/>
</dbReference>
<dbReference type="RefSeq" id="WP_187792876.1">
    <property type="nucleotide sequence ID" value="NZ_JACOQL010000002.1"/>
</dbReference>
<accession>A0A926JBZ8</accession>
<protein>
    <submittedName>
        <fullName evidence="1">DUF1643 domain-containing protein</fullName>
    </submittedName>
</protein>
<keyword evidence="2" id="KW-1185">Reference proteome</keyword>
<comment type="caution">
    <text evidence="1">The sequence shown here is derived from an EMBL/GenBank/DDBJ whole genome shotgun (WGS) entry which is preliminary data.</text>
</comment>
<name>A0A926JBZ8_9RHOB</name>
<organism evidence="1 2">
    <name type="scientific">Paracoccus amoyensis</name>
    <dbReference type="NCBI Taxonomy" id="2760093"/>
    <lineage>
        <taxon>Bacteria</taxon>
        <taxon>Pseudomonadati</taxon>
        <taxon>Pseudomonadota</taxon>
        <taxon>Alphaproteobacteria</taxon>
        <taxon>Rhodobacterales</taxon>
        <taxon>Paracoccaceae</taxon>
        <taxon>Paracoccus</taxon>
    </lineage>
</organism>
<gene>
    <name evidence="1" type="ORF">H4P12_06590</name>
</gene>
<proteinExistence type="predicted"/>
<sequence length="167" mass="19103">MIVRTHQQHGTRSTAIYSDCETYRYALTREWGAGGKIMFVMLNPSTADELRNDPTIERCERRARQLDCGAFRVMNLFAFRATDPRDLKRAELPVGSSNDDMLRQAAVWADLILCGWGVHGAHRGRDAEVKDLFRSANCELWHLGLTKAGLPRHPLYISYAVQPELWR</sequence>